<keyword evidence="2" id="KW-0472">Membrane</keyword>
<keyword evidence="2" id="KW-1133">Transmembrane helix</keyword>
<feature type="compositionally biased region" description="Low complexity" evidence="1">
    <location>
        <begin position="377"/>
        <end position="397"/>
    </location>
</feature>
<feature type="transmembrane region" description="Helical" evidence="2">
    <location>
        <begin position="160"/>
        <end position="182"/>
    </location>
</feature>
<name>A0A9W8B1M9_9FUNG</name>
<keyword evidence="4" id="KW-1185">Reference proteome</keyword>
<feature type="compositionally biased region" description="Low complexity" evidence="1">
    <location>
        <begin position="263"/>
        <end position="274"/>
    </location>
</feature>
<protein>
    <submittedName>
        <fullName evidence="3">Uncharacterized protein</fullName>
    </submittedName>
</protein>
<organism evidence="3 4">
    <name type="scientific">Dimargaris verticillata</name>
    <dbReference type="NCBI Taxonomy" id="2761393"/>
    <lineage>
        <taxon>Eukaryota</taxon>
        <taxon>Fungi</taxon>
        <taxon>Fungi incertae sedis</taxon>
        <taxon>Zoopagomycota</taxon>
        <taxon>Kickxellomycotina</taxon>
        <taxon>Dimargaritomycetes</taxon>
        <taxon>Dimargaritales</taxon>
        <taxon>Dimargaritaceae</taxon>
        <taxon>Dimargaris</taxon>
    </lineage>
</organism>
<keyword evidence="2" id="KW-0812">Transmembrane</keyword>
<comment type="caution">
    <text evidence="3">The sequence shown here is derived from an EMBL/GenBank/DDBJ whole genome shotgun (WGS) entry which is preliminary data.</text>
</comment>
<feature type="transmembrane region" description="Helical" evidence="2">
    <location>
        <begin position="202"/>
        <end position="220"/>
    </location>
</feature>
<feature type="region of interest" description="Disordered" evidence="1">
    <location>
        <begin position="253"/>
        <end position="291"/>
    </location>
</feature>
<feature type="compositionally biased region" description="Low complexity" evidence="1">
    <location>
        <begin position="303"/>
        <end position="315"/>
    </location>
</feature>
<evidence type="ECO:0000313" key="4">
    <source>
        <dbReference type="Proteomes" id="UP001151582"/>
    </source>
</evidence>
<feature type="region of interest" description="Disordered" evidence="1">
    <location>
        <begin position="462"/>
        <end position="499"/>
    </location>
</feature>
<proteinExistence type="predicted"/>
<feature type="transmembrane region" description="Helical" evidence="2">
    <location>
        <begin position="118"/>
        <end position="140"/>
    </location>
</feature>
<feature type="compositionally biased region" description="Gly residues" evidence="1">
    <location>
        <begin position="477"/>
        <end position="486"/>
    </location>
</feature>
<feature type="compositionally biased region" description="Polar residues" evidence="1">
    <location>
        <begin position="275"/>
        <end position="291"/>
    </location>
</feature>
<feature type="transmembrane region" description="Helical" evidence="2">
    <location>
        <begin position="19"/>
        <end position="37"/>
    </location>
</feature>
<feature type="transmembrane region" description="Helical" evidence="2">
    <location>
        <begin position="80"/>
        <end position="106"/>
    </location>
</feature>
<feature type="transmembrane region" description="Helical" evidence="2">
    <location>
        <begin position="49"/>
        <end position="74"/>
    </location>
</feature>
<dbReference type="Proteomes" id="UP001151582">
    <property type="component" value="Unassembled WGS sequence"/>
</dbReference>
<evidence type="ECO:0000256" key="1">
    <source>
        <dbReference type="SAM" id="MobiDB-lite"/>
    </source>
</evidence>
<reference evidence="3" key="1">
    <citation type="submission" date="2022-07" db="EMBL/GenBank/DDBJ databases">
        <title>Phylogenomic reconstructions and comparative analyses of Kickxellomycotina fungi.</title>
        <authorList>
            <person name="Reynolds N.K."/>
            <person name="Stajich J.E."/>
            <person name="Barry K."/>
            <person name="Grigoriev I.V."/>
            <person name="Crous P."/>
            <person name="Smith M.E."/>
        </authorList>
    </citation>
    <scope>NUCLEOTIDE SEQUENCE</scope>
    <source>
        <strain evidence="3">RSA 567</strain>
    </source>
</reference>
<dbReference type="OrthoDB" id="5587891at2759"/>
<feature type="compositionally biased region" description="Polar residues" evidence="1">
    <location>
        <begin position="316"/>
        <end position="333"/>
    </location>
</feature>
<evidence type="ECO:0000313" key="3">
    <source>
        <dbReference type="EMBL" id="KAJ1980231.1"/>
    </source>
</evidence>
<accession>A0A9W8B1M9</accession>
<evidence type="ECO:0000256" key="2">
    <source>
        <dbReference type="SAM" id="Phobius"/>
    </source>
</evidence>
<gene>
    <name evidence="3" type="ORF">H4R34_002529</name>
</gene>
<feature type="region of interest" description="Disordered" evidence="1">
    <location>
        <begin position="303"/>
        <end position="419"/>
    </location>
</feature>
<sequence length="561" mass="60811">MADQADITTPMSNLFQSNLTMAITSMALTVFLHNTYIATKLLHANRQHIYQLCFLQSILGVVANLTNLVTFFYFDIICDFRIYFSGTLNLTSTTAIEVILLIKAYYGSDPSRTSTRAIFVCGTGLLVARVAAGVVNIVFIHPFITAIEQCMGEIFMTTGIVVVATELVLNFFLSICFLRSIYEQWRFVRSRLYGALLRDGMLYALLTALCSITIIILSFFKVMESHTAVLFNISWAIASKLTVMQLQHARHIKKATRPRTYPSSQSKGSQRTSSARYTLPSQGTAVESQTSTATWVRRVLGRLSTSPTQSSPQSLGSDQSPRTLENGASSNPNWAVKVPKASTDGTQPHAGIIGTVRSALKPNPSKGRSLSLVRPKGGAPSTPGGSRPSSPGRSLSPNYPTPLPASLIEPTERKSPDMQRYSASGYQYPTAASSTSTLERAFPNNTSSSFSPATATVAALTRNRSIETSDRGTNSANGGGSGGGLASYGNEGFAQSDSRLDRQHRNSYFLQDDITPEDRAAVVVEHGGYEPCRMAPSLDLPRSPSPLQPPHLGETADDPQH</sequence>
<dbReference type="EMBL" id="JANBQB010000178">
    <property type="protein sequence ID" value="KAJ1980231.1"/>
    <property type="molecule type" value="Genomic_DNA"/>
</dbReference>
<feature type="region of interest" description="Disordered" evidence="1">
    <location>
        <begin position="531"/>
        <end position="561"/>
    </location>
</feature>
<dbReference type="AlphaFoldDB" id="A0A9W8B1M9"/>